<evidence type="ECO:0000256" key="3">
    <source>
        <dbReference type="ARBA" id="ARBA00022679"/>
    </source>
</evidence>
<dbReference type="InterPro" id="IPR039430">
    <property type="entry name" value="Thymidylate_kin-like_dom"/>
</dbReference>
<evidence type="ECO:0000256" key="2">
    <source>
        <dbReference type="ARBA" id="ARBA00012980"/>
    </source>
</evidence>
<dbReference type="Gene3D" id="3.40.50.300">
    <property type="entry name" value="P-loop containing nucleotide triphosphate hydrolases"/>
    <property type="match status" value="1"/>
</dbReference>
<dbReference type="PANTHER" id="PTHR10344">
    <property type="entry name" value="THYMIDYLATE KINASE"/>
    <property type="match status" value="1"/>
</dbReference>
<keyword evidence="7" id="KW-0067">ATP-binding</keyword>
<evidence type="ECO:0000256" key="1">
    <source>
        <dbReference type="ARBA" id="ARBA00009776"/>
    </source>
</evidence>
<evidence type="ECO:0000259" key="9">
    <source>
        <dbReference type="Pfam" id="PF02223"/>
    </source>
</evidence>
<dbReference type="GO" id="GO:0006235">
    <property type="term" value="P:dTTP biosynthetic process"/>
    <property type="evidence" value="ECO:0007669"/>
    <property type="project" value="TreeGrafter"/>
</dbReference>
<sequence>MQSQDTDFALKNFIVLEGIDGSGTSTQMRFIEAAFKEKGLAHMVTAEPTGRPEGQLIRKILQGELDADPGTVAHLFASDRHQHLYGKAGIVEALESGKLVVCDRYVLSSLAYQGSTCGRDLPEYLNARFPAPGLTIFFKIDPEHSLQRLSSRSKLEIYEKMHMQKLVDIAYETTIAQKRSRGWKIETVNAEKPIDQVRQEVFTIIEAYTGFTIA</sequence>
<dbReference type="EC" id="2.7.4.9" evidence="2"/>
<proteinExistence type="inferred from homology"/>
<feature type="domain" description="Thymidylate kinase-like" evidence="9">
    <location>
        <begin position="16"/>
        <end position="201"/>
    </location>
</feature>
<dbReference type="Pfam" id="PF02223">
    <property type="entry name" value="Thymidylate_kin"/>
    <property type="match status" value="1"/>
</dbReference>
<dbReference type="InterPro" id="IPR018094">
    <property type="entry name" value="Thymidylate_kinase"/>
</dbReference>
<dbReference type="InterPro" id="IPR027417">
    <property type="entry name" value="P-loop_NTPase"/>
</dbReference>
<dbReference type="NCBIfam" id="TIGR00041">
    <property type="entry name" value="DTMP_kinase"/>
    <property type="match status" value="1"/>
</dbReference>
<dbReference type="AlphaFoldDB" id="A0A644SX14"/>
<dbReference type="InterPro" id="IPR018095">
    <property type="entry name" value="Thymidylate_kin_CS"/>
</dbReference>
<dbReference type="EMBL" id="VSSQ01000008">
    <property type="protein sequence ID" value="MPL59164.1"/>
    <property type="molecule type" value="Genomic_DNA"/>
</dbReference>
<dbReference type="CDD" id="cd01672">
    <property type="entry name" value="TMPK"/>
    <property type="match status" value="1"/>
</dbReference>
<accession>A0A644SX14</accession>
<dbReference type="SUPFAM" id="SSF52540">
    <property type="entry name" value="P-loop containing nucleoside triphosphate hydrolases"/>
    <property type="match status" value="1"/>
</dbReference>
<dbReference type="HAMAP" id="MF_00165">
    <property type="entry name" value="Thymidylate_kinase"/>
    <property type="match status" value="1"/>
</dbReference>
<evidence type="ECO:0000256" key="4">
    <source>
        <dbReference type="ARBA" id="ARBA00022727"/>
    </source>
</evidence>
<keyword evidence="5" id="KW-0547">Nucleotide-binding</keyword>
<dbReference type="GO" id="GO:0005737">
    <property type="term" value="C:cytoplasm"/>
    <property type="evidence" value="ECO:0007669"/>
    <property type="project" value="TreeGrafter"/>
</dbReference>
<evidence type="ECO:0000256" key="7">
    <source>
        <dbReference type="ARBA" id="ARBA00022840"/>
    </source>
</evidence>
<gene>
    <name evidence="10" type="primary">tmk_2</name>
    <name evidence="10" type="ORF">SDC9_04712</name>
</gene>
<dbReference type="GO" id="GO:0006227">
    <property type="term" value="P:dUDP biosynthetic process"/>
    <property type="evidence" value="ECO:0007669"/>
    <property type="project" value="TreeGrafter"/>
</dbReference>
<evidence type="ECO:0000256" key="5">
    <source>
        <dbReference type="ARBA" id="ARBA00022741"/>
    </source>
</evidence>
<dbReference type="PANTHER" id="PTHR10344:SF4">
    <property type="entry name" value="UMP-CMP KINASE 2, MITOCHONDRIAL"/>
    <property type="match status" value="1"/>
</dbReference>
<keyword evidence="6 10" id="KW-0418">Kinase</keyword>
<organism evidence="10">
    <name type="scientific">bioreactor metagenome</name>
    <dbReference type="NCBI Taxonomy" id="1076179"/>
    <lineage>
        <taxon>unclassified sequences</taxon>
        <taxon>metagenomes</taxon>
        <taxon>ecological metagenomes</taxon>
    </lineage>
</organism>
<protein>
    <recommendedName>
        <fullName evidence="2">dTMP kinase</fullName>
        <ecNumber evidence="2">2.7.4.9</ecNumber>
    </recommendedName>
</protein>
<evidence type="ECO:0000313" key="10">
    <source>
        <dbReference type="EMBL" id="MPL59164.1"/>
    </source>
</evidence>
<reference evidence="10" key="1">
    <citation type="submission" date="2019-08" db="EMBL/GenBank/DDBJ databases">
        <authorList>
            <person name="Kucharzyk K."/>
            <person name="Murdoch R.W."/>
            <person name="Higgins S."/>
            <person name="Loffler F."/>
        </authorList>
    </citation>
    <scope>NUCLEOTIDE SEQUENCE</scope>
</reference>
<comment type="catalytic activity">
    <reaction evidence="8">
        <text>dTMP + ATP = dTDP + ADP</text>
        <dbReference type="Rhea" id="RHEA:13517"/>
        <dbReference type="ChEBI" id="CHEBI:30616"/>
        <dbReference type="ChEBI" id="CHEBI:58369"/>
        <dbReference type="ChEBI" id="CHEBI:63528"/>
        <dbReference type="ChEBI" id="CHEBI:456216"/>
        <dbReference type="EC" id="2.7.4.9"/>
    </reaction>
</comment>
<evidence type="ECO:0000256" key="8">
    <source>
        <dbReference type="ARBA" id="ARBA00048743"/>
    </source>
</evidence>
<keyword evidence="4" id="KW-0545">Nucleotide biosynthesis</keyword>
<comment type="similarity">
    <text evidence="1">Belongs to the thymidylate kinase family.</text>
</comment>
<dbReference type="PROSITE" id="PS01331">
    <property type="entry name" value="THYMIDYLATE_KINASE"/>
    <property type="match status" value="1"/>
</dbReference>
<dbReference type="GO" id="GO:0005524">
    <property type="term" value="F:ATP binding"/>
    <property type="evidence" value="ECO:0007669"/>
    <property type="project" value="UniProtKB-KW"/>
</dbReference>
<keyword evidence="3 10" id="KW-0808">Transferase</keyword>
<evidence type="ECO:0000256" key="6">
    <source>
        <dbReference type="ARBA" id="ARBA00022777"/>
    </source>
</evidence>
<name>A0A644SX14_9ZZZZ</name>
<dbReference type="GO" id="GO:0004798">
    <property type="term" value="F:dTMP kinase activity"/>
    <property type="evidence" value="ECO:0007669"/>
    <property type="project" value="UniProtKB-EC"/>
</dbReference>
<comment type="caution">
    <text evidence="10">The sequence shown here is derived from an EMBL/GenBank/DDBJ whole genome shotgun (WGS) entry which is preliminary data.</text>
</comment>
<dbReference type="GO" id="GO:0006233">
    <property type="term" value="P:dTDP biosynthetic process"/>
    <property type="evidence" value="ECO:0007669"/>
    <property type="project" value="InterPro"/>
</dbReference>